<dbReference type="EMBL" id="PDEA01000001">
    <property type="protein sequence ID" value="PEH89277.1"/>
    <property type="molecule type" value="Genomic_DNA"/>
</dbReference>
<dbReference type="Proteomes" id="UP000220246">
    <property type="component" value="Unassembled WGS sequence"/>
</dbReference>
<comment type="caution">
    <text evidence="1">The sequence shown here is derived from an EMBL/GenBank/DDBJ whole genome shotgun (WGS) entry which is preliminary data.</text>
</comment>
<name>A0A2A7UVL0_COMTR</name>
<reference evidence="2" key="1">
    <citation type="submission" date="2017-09" db="EMBL/GenBank/DDBJ databases">
        <title>FDA dAtabase for Regulatory Grade micrObial Sequences (FDA-ARGOS): Supporting development and validation of Infectious Disease Dx tests.</title>
        <authorList>
            <person name="Minogue T."/>
            <person name="Wolcott M."/>
            <person name="Wasieloski L."/>
            <person name="Aguilar W."/>
            <person name="Moore D."/>
            <person name="Tallon L."/>
            <person name="Sadzewicz L."/>
            <person name="Ott S."/>
            <person name="Zhao X."/>
            <person name="Nagaraj S."/>
            <person name="Vavikolanu K."/>
            <person name="Aluvathingal J."/>
            <person name="Nadendla S."/>
            <person name="Sichtig H."/>
        </authorList>
    </citation>
    <scope>NUCLEOTIDE SEQUENCE [LARGE SCALE GENOMIC DNA]</scope>
    <source>
        <strain evidence="2">FDAARGOS_394</strain>
    </source>
</reference>
<evidence type="ECO:0000313" key="1">
    <source>
        <dbReference type="EMBL" id="PEH89277.1"/>
    </source>
</evidence>
<keyword evidence="2" id="KW-1185">Reference proteome</keyword>
<protein>
    <recommendedName>
        <fullName evidence="3">LysR family transcriptional regulator</fullName>
    </recommendedName>
</protein>
<sequence length="61" mass="6741">MTTIVQDSSGLIGFAIPLESGLFSVLRFDLSGSRAALKKFDKLFDSFIKRVQNSSTKDRSL</sequence>
<accession>A0A2A7UVL0</accession>
<dbReference type="AlphaFoldDB" id="A0A2A7UVL0"/>
<evidence type="ECO:0008006" key="3">
    <source>
        <dbReference type="Google" id="ProtNLM"/>
    </source>
</evidence>
<proteinExistence type="predicted"/>
<organism evidence="1 2">
    <name type="scientific">Comamonas terrigena</name>
    <dbReference type="NCBI Taxonomy" id="32013"/>
    <lineage>
        <taxon>Bacteria</taxon>
        <taxon>Pseudomonadati</taxon>
        <taxon>Pseudomonadota</taxon>
        <taxon>Betaproteobacteria</taxon>
        <taxon>Burkholderiales</taxon>
        <taxon>Comamonadaceae</taxon>
        <taxon>Comamonas</taxon>
    </lineage>
</organism>
<gene>
    <name evidence="1" type="ORF">CRM82_12335</name>
</gene>
<evidence type="ECO:0000313" key="2">
    <source>
        <dbReference type="Proteomes" id="UP000220246"/>
    </source>
</evidence>